<sequence>MRSIQRFILNTKTPSRLIYASQIVFKVIVLGLLIGCEPQIDEKACTKNIELTHAVLNQHSLYIPLEYLKFIHTSVGNESALLQTWYPGGNIVPNGTPLEFIKEDVWWKNIRVLITSKRSAIPFGEFAQKTITHLEATELVGNEYGLIHYKQPENEVQDHSDVWVEKNEKNTVSYIICSEHITKNDRPQCENHFFMNEKFWIKISYSRKLLSDWKNLKDNVINMIDSFEKPDTAQFFLANQINYHKSCGSKETL</sequence>
<proteinExistence type="predicted"/>
<dbReference type="EMBL" id="FOCP01000016">
    <property type="protein sequence ID" value="SEN38746.1"/>
    <property type="molecule type" value="Genomic_DNA"/>
</dbReference>
<organism evidence="1 2">
    <name type="scientific">Nitrosomonas marina</name>
    <dbReference type="NCBI Taxonomy" id="917"/>
    <lineage>
        <taxon>Bacteria</taxon>
        <taxon>Pseudomonadati</taxon>
        <taxon>Pseudomonadota</taxon>
        <taxon>Betaproteobacteria</taxon>
        <taxon>Nitrosomonadales</taxon>
        <taxon>Nitrosomonadaceae</taxon>
        <taxon>Nitrosomonas</taxon>
    </lineage>
</organism>
<evidence type="ECO:0000313" key="2">
    <source>
        <dbReference type="Proteomes" id="UP000199459"/>
    </source>
</evidence>
<dbReference type="Proteomes" id="UP000199459">
    <property type="component" value="Unassembled WGS sequence"/>
</dbReference>
<reference evidence="1 2" key="1">
    <citation type="submission" date="2016-10" db="EMBL/GenBank/DDBJ databases">
        <authorList>
            <person name="de Groot N.N."/>
        </authorList>
    </citation>
    <scope>NUCLEOTIDE SEQUENCE [LARGE SCALE GENOMIC DNA]</scope>
    <source>
        <strain evidence="1 2">Nm22</strain>
    </source>
</reference>
<name>A0A1H8G431_9PROT</name>
<accession>A0A1H8G431</accession>
<dbReference type="AlphaFoldDB" id="A0A1H8G431"/>
<evidence type="ECO:0000313" key="1">
    <source>
        <dbReference type="EMBL" id="SEN38746.1"/>
    </source>
</evidence>
<protein>
    <submittedName>
        <fullName evidence="1">Uncharacterized protein</fullName>
    </submittedName>
</protein>
<gene>
    <name evidence="1" type="ORF">SAMN05216325_11624</name>
</gene>